<proteinExistence type="predicted"/>
<dbReference type="AlphaFoldDB" id="A0A5P8K8Y5"/>
<gene>
    <name evidence="1" type="ORF">F9278_25815</name>
</gene>
<evidence type="ECO:0000313" key="1">
    <source>
        <dbReference type="EMBL" id="QFQ98999.1"/>
    </source>
</evidence>
<keyword evidence="2" id="KW-1185">Reference proteome</keyword>
<dbReference type="REBASE" id="376674">
    <property type="entry name" value="SspGY16McrBCP"/>
</dbReference>
<dbReference type="RefSeq" id="WP_152170436.1">
    <property type="nucleotide sequence ID" value="NZ_CP045096.1"/>
</dbReference>
<name>A0A5P8K8Y5_9ACTN</name>
<organism evidence="1 2">
    <name type="scientific">Streptomyces phaeolivaceus</name>
    <dbReference type="NCBI Taxonomy" id="2653200"/>
    <lineage>
        <taxon>Bacteria</taxon>
        <taxon>Bacillati</taxon>
        <taxon>Actinomycetota</taxon>
        <taxon>Actinomycetes</taxon>
        <taxon>Kitasatosporales</taxon>
        <taxon>Streptomycetaceae</taxon>
        <taxon>Streptomyces</taxon>
    </lineage>
</organism>
<evidence type="ECO:0000313" key="2">
    <source>
        <dbReference type="Proteomes" id="UP000327294"/>
    </source>
</evidence>
<dbReference type="Pfam" id="PF10117">
    <property type="entry name" value="McrBC"/>
    <property type="match status" value="1"/>
</dbReference>
<dbReference type="KEGG" id="sphv:F9278_25815"/>
<dbReference type="PANTHER" id="PTHR38733:SF1">
    <property type="entry name" value="TYPE IV METHYL-DIRECTED RESTRICTION ENZYME ECOKMCRBC"/>
    <property type="match status" value="1"/>
</dbReference>
<dbReference type="EMBL" id="CP045096">
    <property type="protein sequence ID" value="QFQ98999.1"/>
    <property type="molecule type" value="Genomic_DNA"/>
</dbReference>
<dbReference type="InterPro" id="IPR019292">
    <property type="entry name" value="McrC"/>
</dbReference>
<dbReference type="Proteomes" id="UP000327294">
    <property type="component" value="Chromosome"/>
</dbReference>
<protein>
    <submittedName>
        <fullName evidence="1">PE-PGRS family protein</fullName>
    </submittedName>
</protein>
<accession>A0A5P8K8Y5</accession>
<sequence>MARTTARHEVILSEHESVTVPRSRLYGDDLDRLRSVKAVGVVEVGNGYVLKARATTGVLQLERIRLVLRPKFPIPGKQLINWLCYANGRREPDETLRNWPLGKDGYAGLVPAALLHECRLLLRRGLRRDYVRRPRVATVLRGRLDVEAQATRCYGAVDRLHLQTFEYEDGGWENLVCGAALTVAAQRSTDPVQTRWLLDTAARFPSPRRPLDATAMLTQGQYTRLNTHYRAAHAWARLVLGGGGVTDLLDPYGFGAKSLLLNLNVLWENVVRRMAVDAATALGGRGARPGEGVIRTHGGLKDNTPPFNPDVLLVFPPRGEGSADSRFLAVDAKYKSYVTKNVSSADRHQLLTYIAGYTDPADALALVVHPAPGGSPTQRDLRVEGPRGRLGIIRVLGLDTLGTPANAAGPLRKAIADFATAPEGSGPSLP</sequence>
<reference evidence="1 2" key="1">
    <citation type="submission" date="2019-10" db="EMBL/GenBank/DDBJ databases">
        <title>Streptomyces sp. strain GY16 isolated from leaves of Broussonetia papyrifera.</title>
        <authorList>
            <person name="Mo P."/>
        </authorList>
    </citation>
    <scope>NUCLEOTIDE SEQUENCE [LARGE SCALE GENOMIC DNA]</scope>
    <source>
        <strain evidence="1 2">GY16</strain>
    </source>
</reference>
<dbReference type="PANTHER" id="PTHR38733">
    <property type="entry name" value="PROTEIN MCRC"/>
    <property type="match status" value="1"/>
</dbReference>